<evidence type="ECO:0000259" key="13">
    <source>
        <dbReference type="PROSITE" id="PS50885"/>
    </source>
</evidence>
<evidence type="ECO:0000256" key="9">
    <source>
        <dbReference type="ARBA" id="ARBA00023012"/>
    </source>
</evidence>
<dbReference type="RefSeq" id="WP_092637703.1">
    <property type="nucleotide sequence ID" value="NZ_FNID01000003.1"/>
</dbReference>
<sequence length="475" mass="52327">MAINSITKRWLLNSLCVILLILIIIEISFGIGIRSYYYSGIEQAMVARSKAAVGLLEKAADDPRLDVDNEIRSTVENFEDKGKMEIMAIGKDGKVSITSSGFKPENNVTMPDYEVAKTASSRNGEFKGVMPGGEPFMAVTVLVPNQSKNYRALRYVVSLELVNYQILVIVAILTLIGIAIIFFVVFTSSYFIKSIVIPVGEVGATARRIAAGDFSVRLKKKYNDEIGELCDIINYMAAELSTTERIKNDFISSVSHELRTPLTAIKGWAETLQDCGPEDTEMRDKGMRVIVNETGRLSGMVEELLDFSRMQSGRFTLAKSKLDILAELGEAVLMFTQRAQREGVTIEYIEPDSLSPVYGDKNRLRQVFVNIIDNALKYSDTGGRITITARENYLLKEIVISIADTGSGISEEDLPKVKTKFYKGQSSRRGSGIGLAVADEIITMHGGTLTLASRVGEGTTVTITLPVYSKEAEQK</sequence>
<dbReference type="InterPro" id="IPR004358">
    <property type="entry name" value="Sig_transdc_His_kin-like_C"/>
</dbReference>
<dbReference type="Pfam" id="PF00512">
    <property type="entry name" value="HisKA"/>
    <property type="match status" value="1"/>
</dbReference>
<dbReference type="FunFam" id="3.30.565.10:FF:000006">
    <property type="entry name" value="Sensor histidine kinase WalK"/>
    <property type="match status" value="1"/>
</dbReference>
<dbReference type="FunFam" id="1.10.287.130:FF:000001">
    <property type="entry name" value="Two-component sensor histidine kinase"/>
    <property type="match status" value="1"/>
</dbReference>
<keyword evidence="10 11" id="KW-0472">Membrane</keyword>
<name>A0A1G9V0U8_9FIRM</name>
<evidence type="ECO:0000256" key="4">
    <source>
        <dbReference type="ARBA" id="ARBA00022553"/>
    </source>
</evidence>
<gene>
    <name evidence="14" type="ORF">SAMN05192585_10314</name>
</gene>
<dbReference type="CDD" id="cd06225">
    <property type="entry name" value="HAMP"/>
    <property type="match status" value="1"/>
</dbReference>
<evidence type="ECO:0000313" key="15">
    <source>
        <dbReference type="Proteomes" id="UP000199182"/>
    </source>
</evidence>
<dbReference type="SUPFAM" id="SSF47384">
    <property type="entry name" value="Homodimeric domain of signal transducing histidine kinase"/>
    <property type="match status" value="1"/>
</dbReference>
<evidence type="ECO:0000256" key="5">
    <source>
        <dbReference type="ARBA" id="ARBA00022679"/>
    </source>
</evidence>
<keyword evidence="11" id="KW-0812">Transmembrane</keyword>
<dbReference type="EC" id="2.7.13.3" evidence="3"/>
<dbReference type="GO" id="GO:0000155">
    <property type="term" value="F:phosphorelay sensor kinase activity"/>
    <property type="evidence" value="ECO:0007669"/>
    <property type="project" value="InterPro"/>
</dbReference>
<dbReference type="GO" id="GO:0000156">
    <property type="term" value="F:phosphorelay response regulator activity"/>
    <property type="evidence" value="ECO:0007669"/>
    <property type="project" value="TreeGrafter"/>
</dbReference>
<dbReference type="Gene3D" id="6.10.340.10">
    <property type="match status" value="1"/>
</dbReference>
<evidence type="ECO:0000256" key="3">
    <source>
        <dbReference type="ARBA" id="ARBA00012438"/>
    </source>
</evidence>
<accession>A0A1G9V0U8</accession>
<dbReference type="PANTHER" id="PTHR42878">
    <property type="entry name" value="TWO-COMPONENT HISTIDINE KINASE"/>
    <property type="match status" value="1"/>
</dbReference>
<keyword evidence="4" id="KW-0597">Phosphoprotein</keyword>
<dbReference type="OrthoDB" id="2359336at2"/>
<evidence type="ECO:0000256" key="7">
    <source>
        <dbReference type="ARBA" id="ARBA00022777"/>
    </source>
</evidence>
<dbReference type="InterPro" id="IPR003660">
    <property type="entry name" value="HAMP_dom"/>
</dbReference>
<dbReference type="SMART" id="SM00388">
    <property type="entry name" value="HisKA"/>
    <property type="match status" value="1"/>
</dbReference>
<evidence type="ECO:0000256" key="6">
    <source>
        <dbReference type="ARBA" id="ARBA00022741"/>
    </source>
</evidence>
<evidence type="ECO:0000256" key="10">
    <source>
        <dbReference type="ARBA" id="ARBA00023136"/>
    </source>
</evidence>
<proteinExistence type="predicted"/>
<dbReference type="AlphaFoldDB" id="A0A1G9V0U8"/>
<feature type="domain" description="HAMP" evidence="13">
    <location>
        <begin position="193"/>
        <end position="245"/>
    </location>
</feature>
<evidence type="ECO:0000256" key="11">
    <source>
        <dbReference type="SAM" id="Phobius"/>
    </source>
</evidence>
<dbReference type="InterPro" id="IPR036097">
    <property type="entry name" value="HisK_dim/P_sf"/>
</dbReference>
<dbReference type="SUPFAM" id="SSF158472">
    <property type="entry name" value="HAMP domain-like"/>
    <property type="match status" value="1"/>
</dbReference>
<feature type="transmembrane region" description="Helical" evidence="11">
    <location>
        <begin position="12"/>
        <end position="33"/>
    </location>
</feature>
<evidence type="ECO:0000259" key="12">
    <source>
        <dbReference type="PROSITE" id="PS50109"/>
    </source>
</evidence>
<dbReference type="CDD" id="cd00082">
    <property type="entry name" value="HisKA"/>
    <property type="match status" value="1"/>
</dbReference>
<dbReference type="SUPFAM" id="SSF55874">
    <property type="entry name" value="ATPase domain of HSP90 chaperone/DNA topoisomerase II/histidine kinase"/>
    <property type="match status" value="1"/>
</dbReference>
<dbReference type="InterPro" id="IPR005467">
    <property type="entry name" value="His_kinase_dom"/>
</dbReference>
<dbReference type="GO" id="GO:0007234">
    <property type="term" value="P:osmosensory signaling via phosphorelay pathway"/>
    <property type="evidence" value="ECO:0007669"/>
    <property type="project" value="TreeGrafter"/>
</dbReference>
<dbReference type="SMART" id="SM00304">
    <property type="entry name" value="HAMP"/>
    <property type="match status" value="1"/>
</dbReference>
<keyword evidence="7 14" id="KW-0418">Kinase</keyword>
<keyword evidence="9" id="KW-0902">Two-component regulatory system</keyword>
<dbReference type="PRINTS" id="PR00344">
    <property type="entry name" value="BCTRLSENSOR"/>
</dbReference>
<dbReference type="PANTHER" id="PTHR42878:SF7">
    <property type="entry name" value="SENSOR HISTIDINE KINASE GLRK"/>
    <property type="match status" value="1"/>
</dbReference>
<dbReference type="EMBL" id="FNID01000003">
    <property type="protein sequence ID" value="SDM65677.1"/>
    <property type="molecule type" value="Genomic_DNA"/>
</dbReference>
<dbReference type="PROSITE" id="PS50885">
    <property type="entry name" value="HAMP"/>
    <property type="match status" value="1"/>
</dbReference>
<comment type="catalytic activity">
    <reaction evidence="1">
        <text>ATP + protein L-histidine = ADP + protein N-phospho-L-histidine.</text>
        <dbReference type="EC" id="2.7.13.3"/>
    </reaction>
</comment>
<dbReference type="Gene3D" id="3.30.565.10">
    <property type="entry name" value="Histidine kinase-like ATPase, C-terminal domain"/>
    <property type="match status" value="1"/>
</dbReference>
<keyword evidence="15" id="KW-1185">Reference proteome</keyword>
<dbReference type="Pfam" id="PF02518">
    <property type="entry name" value="HATPase_c"/>
    <property type="match status" value="1"/>
</dbReference>
<evidence type="ECO:0000256" key="2">
    <source>
        <dbReference type="ARBA" id="ARBA00004370"/>
    </source>
</evidence>
<dbReference type="InterPro" id="IPR050351">
    <property type="entry name" value="BphY/WalK/GraS-like"/>
</dbReference>
<dbReference type="InterPro" id="IPR003594">
    <property type="entry name" value="HATPase_dom"/>
</dbReference>
<keyword evidence="5" id="KW-0808">Transferase</keyword>
<dbReference type="InterPro" id="IPR036890">
    <property type="entry name" value="HATPase_C_sf"/>
</dbReference>
<reference evidence="14 15" key="1">
    <citation type="submission" date="2016-10" db="EMBL/GenBank/DDBJ databases">
        <authorList>
            <person name="de Groot N.N."/>
        </authorList>
    </citation>
    <scope>NUCLEOTIDE SEQUENCE [LARGE SCALE GENOMIC DNA]</scope>
    <source>
        <strain evidence="14 15">CGMCC 1.5012</strain>
    </source>
</reference>
<keyword evidence="11" id="KW-1133">Transmembrane helix</keyword>
<dbReference type="STRING" id="258515.SAMN05192585_10314"/>
<dbReference type="Proteomes" id="UP000199182">
    <property type="component" value="Unassembled WGS sequence"/>
</dbReference>
<dbReference type="Pfam" id="PF00672">
    <property type="entry name" value="HAMP"/>
    <property type="match status" value="1"/>
</dbReference>
<feature type="domain" description="Histidine kinase" evidence="12">
    <location>
        <begin position="253"/>
        <end position="469"/>
    </location>
</feature>
<evidence type="ECO:0000256" key="8">
    <source>
        <dbReference type="ARBA" id="ARBA00022840"/>
    </source>
</evidence>
<dbReference type="Gene3D" id="1.10.287.130">
    <property type="match status" value="1"/>
</dbReference>
<organism evidence="14 15">
    <name type="scientific">Acetanaerobacterium elongatum</name>
    <dbReference type="NCBI Taxonomy" id="258515"/>
    <lineage>
        <taxon>Bacteria</taxon>
        <taxon>Bacillati</taxon>
        <taxon>Bacillota</taxon>
        <taxon>Clostridia</taxon>
        <taxon>Eubacteriales</taxon>
        <taxon>Oscillospiraceae</taxon>
        <taxon>Acetanaerobacterium</taxon>
    </lineage>
</organism>
<dbReference type="InterPro" id="IPR003661">
    <property type="entry name" value="HisK_dim/P_dom"/>
</dbReference>
<keyword evidence="6" id="KW-0547">Nucleotide-binding</keyword>
<feature type="transmembrane region" description="Helical" evidence="11">
    <location>
        <begin position="164"/>
        <end position="186"/>
    </location>
</feature>
<comment type="subcellular location">
    <subcellularLocation>
        <location evidence="2">Membrane</location>
    </subcellularLocation>
</comment>
<protein>
    <recommendedName>
        <fullName evidence="3">histidine kinase</fullName>
        <ecNumber evidence="3">2.7.13.3</ecNumber>
    </recommendedName>
</protein>
<dbReference type="GO" id="GO:0016020">
    <property type="term" value="C:membrane"/>
    <property type="evidence" value="ECO:0007669"/>
    <property type="project" value="UniProtKB-SubCell"/>
</dbReference>
<evidence type="ECO:0000313" key="14">
    <source>
        <dbReference type="EMBL" id="SDM65677.1"/>
    </source>
</evidence>
<dbReference type="PROSITE" id="PS50109">
    <property type="entry name" value="HIS_KIN"/>
    <property type="match status" value="1"/>
</dbReference>
<keyword evidence="8" id="KW-0067">ATP-binding</keyword>
<evidence type="ECO:0000256" key="1">
    <source>
        <dbReference type="ARBA" id="ARBA00000085"/>
    </source>
</evidence>
<dbReference type="SMART" id="SM00387">
    <property type="entry name" value="HATPase_c"/>
    <property type="match status" value="1"/>
</dbReference>
<dbReference type="GO" id="GO:0030295">
    <property type="term" value="F:protein kinase activator activity"/>
    <property type="evidence" value="ECO:0007669"/>
    <property type="project" value="TreeGrafter"/>
</dbReference>